<keyword evidence="11" id="KW-0862">Zinc</keyword>
<keyword evidence="9" id="KW-0479">Metal-binding</keyword>
<dbReference type="FunFam" id="3.30.54.20:FF:000005">
    <property type="entry name" value="Alanine--tRNA ligase"/>
    <property type="match status" value="1"/>
</dbReference>
<evidence type="ECO:0000256" key="2">
    <source>
        <dbReference type="ARBA" id="ARBA00004496"/>
    </source>
</evidence>
<evidence type="ECO:0000256" key="14">
    <source>
        <dbReference type="ARBA" id="ARBA00022917"/>
    </source>
</evidence>
<evidence type="ECO:0000256" key="1">
    <source>
        <dbReference type="ARBA" id="ARBA00001947"/>
    </source>
</evidence>
<dbReference type="SMART" id="SM00863">
    <property type="entry name" value="tRNA_SAD"/>
    <property type="match status" value="1"/>
</dbReference>
<dbReference type="AlphaFoldDB" id="A0A497EWH6"/>
<dbReference type="InterPro" id="IPR018162">
    <property type="entry name" value="Ala-tRNA-ligase_IIc_anticod-bd"/>
</dbReference>
<dbReference type="Gene3D" id="3.30.980.10">
    <property type="entry name" value="Threonyl-trna Synthetase, Chain A, domain 2"/>
    <property type="match status" value="1"/>
</dbReference>
<dbReference type="InterPro" id="IPR050058">
    <property type="entry name" value="Ala-tRNA_ligase"/>
</dbReference>
<dbReference type="GO" id="GO:0006419">
    <property type="term" value="P:alanyl-tRNA aminoacylation"/>
    <property type="evidence" value="ECO:0007669"/>
    <property type="project" value="UniProtKB-UniRule"/>
</dbReference>
<keyword evidence="13" id="KW-0694">RNA-binding</keyword>
<keyword evidence="7" id="KW-0820">tRNA-binding</keyword>
<evidence type="ECO:0000256" key="4">
    <source>
        <dbReference type="ARBA" id="ARBA00013168"/>
    </source>
</evidence>
<reference evidence="18 19" key="1">
    <citation type="submission" date="2018-06" db="EMBL/GenBank/DDBJ databases">
        <title>Extensive metabolic versatility and redundancy in microbially diverse, dynamic hydrothermal sediments.</title>
        <authorList>
            <person name="Dombrowski N."/>
            <person name="Teske A."/>
            <person name="Baker B.J."/>
        </authorList>
    </citation>
    <scope>NUCLEOTIDE SEQUENCE [LARGE SCALE GENOMIC DNA]</scope>
    <source>
        <strain evidence="18">B30_G17</strain>
    </source>
</reference>
<comment type="cofactor">
    <cofactor evidence="1">
        <name>Zn(2+)</name>
        <dbReference type="ChEBI" id="CHEBI:29105"/>
    </cofactor>
</comment>
<evidence type="ECO:0000256" key="11">
    <source>
        <dbReference type="ARBA" id="ARBA00022833"/>
    </source>
</evidence>
<evidence type="ECO:0000256" key="12">
    <source>
        <dbReference type="ARBA" id="ARBA00022840"/>
    </source>
</evidence>
<dbReference type="Proteomes" id="UP000281962">
    <property type="component" value="Unassembled WGS sequence"/>
</dbReference>
<dbReference type="Gene3D" id="3.30.54.20">
    <property type="match status" value="1"/>
</dbReference>
<dbReference type="Gene3D" id="6.10.250.550">
    <property type="match status" value="1"/>
</dbReference>
<evidence type="ECO:0000256" key="3">
    <source>
        <dbReference type="ARBA" id="ARBA00008226"/>
    </source>
</evidence>
<dbReference type="InterPro" id="IPR018163">
    <property type="entry name" value="Thr/Ala-tRNA-synth_IIc_edit"/>
</dbReference>
<dbReference type="GO" id="GO:0002161">
    <property type="term" value="F:aminoacyl-tRNA deacylase activity"/>
    <property type="evidence" value="ECO:0007669"/>
    <property type="project" value="UniProtKB-ARBA"/>
</dbReference>
<evidence type="ECO:0000256" key="6">
    <source>
        <dbReference type="ARBA" id="ARBA00022490"/>
    </source>
</evidence>
<dbReference type="SUPFAM" id="SSF101353">
    <property type="entry name" value="Putative anticodon-binding domain of alanyl-tRNA synthetase (AlaRS)"/>
    <property type="match status" value="1"/>
</dbReference>
<dbReference type="FunFam" id="2.40.30.130:FF:000010">
    <property type="entry name" value="Alanine--tRNA ligase"/>
    <property type="match status" value="1"/>
</dbReference>
<gene>
    <name evidence="18" type="primary">alaS</name>
    <name evidence="18" type="ORF">DRJ21_00860</name>
</gene>
<dbReference type="EMBL" id="QMQY01000023">
    <property type="protein sequence ID" value="RLE51090.1"/>
    <property type="molecule type" value="Genomic_DNA"/>
</dbReference>
<evidence type="ECO:0000313" key="18">
    <source>
        <dbReference type="EMBL" id="RLE51090.1"/>
    </source>
</evidence>
<keyword evidence="6" id="KW-0963">Cytoplasm</keyword>
<dbReference type="FunFam" id="3.10.310.40:FF:000001">
    <property type="entry name" value="Alanine--tRNA ligase"/>
    <property type="match status" value="1"/>
</dbReference>
<evidence type="ECO:0000256" key="16">
    <source>
        <dbReference type="NCBIfam" id="TIGR00344"/>
    </source>
</evidence>
<dbReference type="NCBIfam" id="TIGR00344">
    <property type="entry name" value="alaS"/>
    <property type="match status" value="1"/>
</dbReference>
<evidence type="ECO:0000256" key="8">
    <source>
        <dbReference type="ARBA" id="ARBA00022598"/>
    </source>
</evidence>
<keyword evidence="10" id="KW-0547">Nucleotide-binding</keyword>
<dbReference type="EC" id="6.1.1.7" evidence="4 16"/>
<evidence type="ECO:0000259" key="17">
    <source>
        <dbReference type="PROSITE" id="PS50860"/>
    </source>
</evidence>
<keyword evidence="14" id="KW-0648">Protein biosynthesis</keyword>
<keyword evidence="8 18" id="KW-0436">Ligase</keyword>
<comment type="caution">
    <text evidence="18">The sequence shown here is derived from an EMBL/GenBank/DDBJ whole genome shotgun (WGS) entry which is preliminary data.</text>
</comment>
<evidence type="ECO:0000256" key="10">
    <source>
        <dbReference type="ARBA" id="ARBA00022741"/>
    </source>
</evidence>
<sequence>QNIGINLNELIKLISPLETLFGILDHTKCLTFMLADGIVPSNTGEGYLARLVLRRTMKLMKLLNIELPLTEIIDMQIKLWGETFPRLKEMRSIILDMVSIEEERYKRTLAKGSSIIERICKNLTKKSENKLSIDTLIELYDSHGIPPEITQKVASKFGVEVEIPNNFYAIVAAKHQAKTKKIKEEKIPFHIDVTQFPKTKLLYYDDPYKFTFKAKVLGVIDNYIILDKTAFYPEGGGQPSDTGYIIWNSNKASIIDVQKINDVVIHRVDGPLPPIGSIITGIIDEKRRLALMRNHTATHILLAAATKVLGRHIWQAGTQKDVNRSRLDITHYKQLSYDEVRKIELLANNYVMANLKVKTSFMNRTEAEQKFGFRLYQGGVVPGRDIRVVEIGDIDVQACGGTHCKSTGEIGLIKILRAHRIQDGVIRLEFACGEAALIYIQNQEALINKIAKTLNTQISYIPETIEKLKLEVKSLRHKSRILWKHYMSILKEQLIKNQKNIGQFKLITGTLSELSMKDLIDLAAAIIKEVQNSIVSLFNIDGEVVTFVIMAEENAVKLGLNCHTLAKEISQILSGKGGGRNNLAQGSGKNAGKIKDAVNLIEQFLSSITK</sequence>
<dbReference type="InterPro" id="IPR003156">
    <property type="entry name" value="DHHA1_dom"/>
</dbReference>
<comment type="similarity">
    <text evidence="3">Belongs to the class-II aminoacyl-tRNA synthetase family.</text>
</comment>
<dbReference type="GO" id="GO:0005524">
    <property type="term" value="F:ATP binding"/>
    <property type="evidence" value="ECO:0007669"/>
    <property type="project" value="UniProtKB-KW"/>
</dbReference>
<organism evidence="18 19">
    <name type="scientific">Thermoproteota archaeon</name>
    <dbReference type="NCBI Taxonomy" id="2056631"/>
    <lineage>
        <taxon>Archaea</taxon>
        <taxon>Thermoproteota</taxon>
    </lineage>
</organism>
<accession>A0A497EWH6</accession>
<keyword evidence="15" id="KW-0030">Aminoacyl-tRNA synthetase</keyword>
<dbReference type="Gene3D" id="3.10.310.40">
    <property type="match status" value="1"/>
</dbReference>
<dbReference type="Pfam" id="PF02272">
    <property type="entry name" value="DHHA1"/>
    <property type="match status" value="1"/>
</dbReference>
<dbReference type="GO" id="GO:0046872">
    <property type="term" value="F:metal ion binding"/>
    <property type="evidence" value="ECO:0007669"/>
    <property type="project" value="UniProtKB-KW"/>
</dbReference>
<feature type="non-terminal residue" evidence="18">
    <location>
        <position position="1"/>
    </location>
</feature>
<dbReference type="InterPro" id="IPR018164">
    <property type="entry name" value="Ala-tRNA-synth_IIc_N"/>
</dbReference>
<dbReference type="InterPro" id="IPR012947">
    <property type="entry name" value="tRNA_SAD"/>
</dbReference>
<dbReference type="InterPro" id="IPR018165">
    <property type="entry name" value="Ala-tRNA-synth_IIc_core"/>
</dbReference>
<dbReference type="Pfam" id="PF07973">
    <property type="entry name" value="tRNA_SAD"/>
    <property type="match status" value="1"/>
</dbReference>
<protein>
    <recommendedName>
        <fullName evidence="5 16">Alanine--tRNA ligase</fullName>
        <ecNumber evidence="4 16">6.1.1.7</ecNumber>
    </recommendedName>
</protein>
<dbReference type="GO" id="GO:0004813">
    <property type="term" value="F:alanine-tRNA ligase activity"/>
    <property type="evidence" value="ECO:0007669"/>
    <property type="project" value="UniProtKB-UniRule"/>
</dbReference>
<dbReference type="SUPFAM" id="SSF55186">
    <property type="entry name" value="ThrRS/AlaRS common domain"/>
    <property type="match status" value="1"/>
</dbReference>
<evidence type="ECO:0000256" key="13">
    <source>
        <dbReference type="ARBA" id="ARBA00022884"/>
    </source>
</evidence>
<dbReference type="PANTHER" id="PTHR11777:SF9">
    <property type="entry name" value="ALANINE--TRNA LIGASE, CYTOPLASMIC"/>
    <property type="match status" value="1"/>
</dbReference>
<evidence type="ECO:0000256" key="15">
    <source>
        <dbReference type="ARBA" id="ARBA00023146"/>
    </source>
</evidence>
<name>A0A497EWH6_9CREN</name>
<dbReference type="GO" id="GO:0000049">
    <property type="term" value="F:tRNA binding"/>
    <property type="evidence" value="ECO:0007669"/>
    <property type="project" value="UniProtKB-KW"/>
</dbReference>
<dbReference type="PANTHER" id="PTHR11777">
    <property type="entry name" value="ALANYL-TRNA SYNTHETASE"/>
    <property type="match status" value="1"/>
</dbReference>
<evidence type="ECO:0000313" key="19">
    <source>
        <dbReference type="Proteomes" id="UP000281962"/>
    </source>
</evidence>
<dbReference type="PRINTS" id="PR00980">
    <property type="entry name" value="TRNASYNTHALA"/>
</dbReference>
<comment type="subcellular location">
    <subcellularLocation>
        <location evidence="2">Cytoplasm</location>
    </subcellularLocation>
</comment>
<proteinExistence type="inferred from homology"/>
<dbReference type="InterPro" id="IPR009000">
    <property type="entry name" value="Transl_B-barrel_sf"/>
</dbReference>
<evidence type="ECO:0000256" key="7">
    <source>
        <dbReference type="ARBA" id="ARBA00022555"/>
    </source>
</evidence>
<dbReference type="SUPFAM" id="SSF50447">
    <property type="entry name" value="Translation proteins"/>
    <property type="match status" value="1"/>
</dbReference>
<dbReference type="PROSITE" id="PS50860">
    <property type="entry name" value="AA_TRNA_LIGASE_II_ALA"/>
    <property type="match status" value="1"/>
</dbReference>
<evidence type="ECO:0000256" key="5">
    <source>
        <dbReference type="ARBA" id="ARBA00017959"/>
    </source>
</evidence>
<feature type="domain" description="Alanyl-transfer RNA synthetases family profile" evidence="17">
    <location>
        <begin position="1"/>
        <end position="442"/>
    </location>
</feature>
<keyword evidence="12" id="KW-0067">ATP-binding</keyword>
<dbReference type="Gene3D" id="2.40.30.130">
    <property type="match status" value="1"/>
</dbReference>
<evidence type="ECO:0000256" key="9">
    <source>
        <dbReference type="ARBA" id="ARBA00022723"/>
    </source>
</evidence>
<dbReference type="Pfam" id="PF01411">
    <property type="entry name" value="tRNA-synt_2c"/>
    <property type="match status" value="1"/>
</dbReference>
<dbReference type="GO" id="GO:0005737">
    <property type="term" value="C:cytoplasm"/>
    <property type="evidence" value="ECO:0007669"/>
    <property type="project" value="UniProtKB-SubCell"/>
</dbReference>
<dbReference type="InterPro" id="IPR002318">
    <property type="entry name" value="Ala-tRNA-lgiase_IIc"/>
</dbReference>
<dbReference type="FunFam" id="3.30.980.10:FF:000004">
    <property type="entry name" value="Alanine--tRNA ligase, cytoplasmic"/>
    <property type="match status" value="1"/>
</dbReference>